<gene>
    <name evidence="2" type="ORF">FJT64_015220</name>
</gene>
<evidence type="ECO:0000313" key="3">
    <source>
        <dbReference type="Proteomes" id="UP000440578"/>
    </source>
</evidence>
<evidence type="ECO:0000256" key="1">
    <source>
        <dbReference type="SAM" id="MobiDB-lite"/>
    </source>
</evidence>
<dbReference type="Proteomes" id="UP000440578">
    <property type="component" value="Unassembled WGS sequence"/>
</dbReference>
<keyword evidence="3" id="KW-1185">Reference proteome</keyword>
<feature type="region of interest" description="Disordered" evidence="1">
    <location>
        <begin position="40"/>
        <end position="83"/>
    </location>
</feature>
<reference evidence="2 3" key="1">
    <citation type="submission" date="2019-07" db="EMBL/GenBank/DDBJ databases">
        <title>Draft genome assembly of a fouling barnacle, Amphibalanus amphitrite (Darwin, 1854): The first reference genome for Thecostraca.</title>
        <authorList>
            <person name="Kim W."/>
        </authorList>
    </citation>
    <scope>NUCLEOTIDE SEQUENCE [LARGE SCALE GENOMIC DNA]</scope>
    <source>
        <strain evidence="2">SNU_AA5</strain>
        <tissue evidence="2">Soma without cirri and trophi</tissue>
    </source>
</reference>
<feature type="compositionally biased region" description="Polar residues" evidence="1">
    <location>
        <begin position="47"/>
        <end position="60"/>
    </location>
</feature>
<dbReference type="AlphaFoldDB" id="A0A6A4XDB0"/>
<sequence>MADAVEQLGVLLSQQLQAMAEERQEAKEREARLTERLLQLVPAHTPQPESRPTGRLSSAATPAPRLFSGASLPDATDDAGLHASTVGDRLPLIAQQNSIIDHRRSYVQQLNVTMSTNS</sequence>
<evidence type="ECO:0000313" key="2">
    <source>
        <dbReference type="EMBL" id="KAF0314340.1"/>
    </source>
</evidence>
<name>A0A6A4XDB0_AMPAM</name>
<proteinExistence type="predicted"/>
<protein>
    <submittedName>
        <fullName evidence="2">Uncharacterized protein</fullName>
    </submittedName>
</protein>
<accession>A0A6A4XDB0</accession>
<dbReference type="EMBL" id="VIIS01000031">
    <property type="protein sequence ID" value="KAF0314340.1"/>
    <property type="molecule type" value="Genomic_DNA"/>
</dbReference>
<comment type="caution">
    <text evidence="2">The sequence shown here is derived from an EMBL/GenBank/DDBJ whole genome shotgun (WGS) entry which is preliminary data.</text>
</comment>
<organism evidence="2 3">
    <name type="scientific">Amphibalanus amphitrite</name>
    <name type="common">Striped barnacle</name>
    <name type="synonym">Balanus amphitrite</name>
    <dbReference type="NCBI Taxonomy" id="1232801"/>
    <lineage>
        <taxon>Eukaryota</taxon>
        <taxon>Metazoa</taxon>
        <taxon>Ecdysozoa</taxon>
        <taxon>Arthropoda</taxon>
        <taxon>Crustacea</taxon>
        <taxon>Multicrustacea</taxon>
        <taxon>Cirripedia</taxon>
        <taxon>Thoracica</taxon>
        <taxon>Thoracicalcarea</taxon>
        <taxon>Balanomorpha</taxon>
        <taxon>Balanoidea</taxon>
        <taxon>Balanidae</taxon>
        <taxon>Amphibalaninae</taxon>
        <taxon>Amphibalanus</taxon>
    </lineage>
</organism>